<dbReference type="SMART" id="SM00028">
    <property type="entry name" value="TPR"/>
    <property type="match status" value="2"/>
</dbReference>
<dbReference type="AlphaFoldDB" id="A0A1F7Y1B4"/>
<evidence type="ECO:0000313" key="2">
    <source>
        <dbReference type="EMBL" id="OGM21081.1"/>
    </source>
</evidence>
<dbReference type="Pfam" id="PF14559">
    <property type="entry name" value="TPR_19"/>
    <property type="match status" value="1"/>
</dbReference>
<dbReference type="InterPro" id="IPR011990">
    <property type="entry name" value="TPR-like_helical_dom_sf"/>
</dbReference>
<proteinExistence type="predicted"/>
<name>A0A1F7Y1B4_9BACT</name>
<dbReference type="Proteomes" id="UP000178419">
    <property type="component" value="Unassembled WGS sequence"/>
</dbReference>
<accession>A0A1F7Y1B4</accession>
<keyword evidence="1" id="KW-0802">TPR repeat</keyword>
<reference evidence="2 3" key="1">
    <citation type="journal article" date="2016" name="Nat. Commun.">
        <title>Thousands of microbial genomes shed light on interconnected biogeochemical processes in an aquifer system.</title>
        <authorList>
            <person name="Anantharaman K."/>
            <person name="Brown C.T."/>
            <person name="Hug L.A."/>
            <person name="Sharon I."/>
            <person name="Castelle C.J."/>
            <person name="Probst A.J."/>
            <person name="Thomas B.C."/>
            <person name="Singh A."/>
            <person name="Wilkins M.J."/>
            <person name="Karaoz U."/>
            <person name="Brodie E.L."/>
            <person name="Williams K.H."/>
            <person name="Hubbard S.S."/>
            <person name="Banfield J.F."/>
        </authorList>
    </citation>
    <scope>NUCLEOTIDE SEQUENCE [LARGE SCALE GENOMIC DNA]</scope>
</reference>
<dbReference type="PROSITE" id="PS50005">
    <property type="entry name" value="TPR"/>
    <property type="match status" value="1"/>
</dbReference>
<comment type="caution">
    <text evidence="2">The sequence shown here is derived from an EMBL/GenBank/DDBJ whole genome shotgun (WGS) entry which is preliminary data.</text>
</comment>
<dbReference type="SUPFAM" id="SSF48452">
    <property type="entry name" value="TPR-like"/>
    <property type="match status" value="1"/>
</dbReference>
<evidence type="ECO:0000256" key="1">
    <source>
        <dbReference type="PROSITE-ProRule" id="PRU00339"/>
    </source>
</evidence>
<evidence type="ECO:0000313" key="3">
    <source>
        <dbReference type="Proteomes" id="UP000178419"/>
    </source>
</evidence>
<protein>
    <submittedName>
        <fullName evidence="2">Uncharacterized protein</fullName>
    </submittedName>
</protein>
<dbReference type="EMBL" id="MGGE01000027">
    <property type="protein sequence ID" value="OGM21081.1"/>
    <property type="molecule type" value="Genomic_DNA"/>
</dbReference>
<feature type="repeat" description="TPR" evidence="1">
    <location>
        <begin position="36"/>
        <end position="69"/>
    </location>
</feature>
<sequence length="228" mass="25697">MNKDLAQKAISSALSGNWQEAIEANLQILKDNPNDIDALNRLARSYAESGNFKKAKATAQEVLKIDPFNSIATKSIEKWKRLKKQDVHPSYISMPQTFLEEPGKTKIVSLLYLGSPKAIAELDSGDEVLLNTHSHRVSVNIQDGKYIGRLPDDLSARLRKLIQLGNEYKVFVKSCQTQDVKVFIQEVKRAKNLSDVPSFSPEKIDYITFTPPELVHKKEDVVADMEEE</sequence>
<organism evidence="2 3">
    <name type="scientific">Candidatus Woesebacteria bacterium RIFCSPHIGHO2_01_FULL_38_9</name>
    <dbReference type="NCBI Taxonomy" id="1802492"/>
    <lineage>
        <taxon>Bacteria</taxon>
        <taxon>Candidatus Woeseibacteriota</taxon>
    </lineage>
</organism>
<dbReference type="InterPro" id="IPR019734">
    <property type="entry name" value="TPR_rpt"/>
</dbReference>
<dbReference type="Gene3D" id="1.25.40.10">
    <property type="entry name" value="Tetratricopeptide repeat domain"/>
    <property type="match status" value="1"/>
</dbReference>
<gene>
    <name evidence="2" type="ORF">A2714_01995</name>
</gene>